<gene>
    <name evidence="2" type="ORF">CW354_01310</name>
</gene>
<feature type="domain" description="UGSC-like" evidence="1">
    <location>
        <begin position="4"/>
        <end position="60"/>
    </location>
</feature>
<comment type="caution">
    <text evidence="2">The sequence shown here is derived from an EMBL/GenBank/DDBJ whole genome shotgun (WGS) entry which is preliminary data.</text>
</comment>
<evidence type="ECO:0000313" key="2">
    <source>
        <dbReference type="EMBL" id="PQA89538.1"/>
    </source>
</evidence>
<dbReference type="OrthoDB" id="5240640at2"/>
<keyword evidence="3" id="KW-1185">Reference proteome</keyword>
<sequence length="448" mass="49215">MGFALALEQDGVPTIPVSTHVFARLAKATALSAGMPTTRNCFVPQPVVGRTPSELRDYIEGVDPVNKRPFMQCVLDGLTQPLTEEDMKGASFERSTPRFLEPDTEDNLRQLFIENHWTDYLPIILPTEERVEKMLKGTSKAADYVVGTMRPTSFREAWEFDVEKVAVNAVMAGARPDYMPVILALSASGVSARSSSTTSWASLSFVNGPIRDEIGMNSGIGAMGPYNHANATIGRAYGLVSQNVQGGSVPGDTYMGALGNNWAYTACFPEAEERSPWTPFHVDKGFKPEDSTVSVFFGGWYTQSGFGPRETWKDKFIRCLTATDHFSPPVIVMDPLVAREFDAMGFSKQSLIDWCAENAKMPARNYWDDQWVTTLIKPHAVAGVEPFASRLKAKPDELISIFRPEDLNIIVLGGETQGAFKMISGRYMGGGPGTDNKGNPTGLVDIWR</sequence>
<accession>A0A2S7KAP2</accession>
<organism evidence="2 3">
    <name type="scientific">Hyphococcus luteus</name>
    <dbReference type="NCBI Taxonomy" id="2058213"/>
    <lineage>
        <taxon>Bacteria</taxon>
        <taxon>Pseudomonadati</taxon>
        <taxon>Pseudomonadota</taxon>
        <taxon>Alphaproteobacteria</taxon>
        <taxon>Parvularculales</taxon>
        <taxon>Parvularculaceae</taxon>
        <taxon>Hyphococcus</taxon>
    </lineage>
</organism>
<reference evidence="2 3" key="1">
    <citation type="submission" date="2017-12" db="EMBL/GenBank/DDBJ databases">
        <authorList>
            <person name="Hurst M.R.H."/>
        </authorList>
    </citation>
    <scope>NUCLEOTIDE SEQUENCE [LARGE SCALE GENOMIC DNA]</scope>
    <source>
        <strain evidence="2 3">SY-3-19</strain>
    </source>
</reference>
<protein>
    <recommendedName>
        <fullName evidence="1">UGSC-like domain-containing protein</fullName>
    </recommendedName>
</protein>
<evidence type="ECO:0000259" key="1">
    <source>
        <dbReference type="Pfam" id="PF24696"/>
    </source>
</evidence>
<dbReference type="EMBL" id="PJCH01000001">
    <property type="protein sequence ID" value="PQA89538.1"/>
    <property type="molecule type" value="Genomic_DNA"/>
</dbReference>
<dbReference type="AlphaFoldDB" id="A0A2S7KAP2"/>
<evidence type="ECO:0000313" key="3">
    <source>
        <dbReference type="Proteomes" id="UP000239504"/>
    </source>
</evidence>
<dbReference type="InterPro" id="IPR057767">
    <property type="entry name" value="UGSC-like_dom"/>
</dbReference>
<name>A0A2S7KAP2_9PROT</name>
<dbReference type="Proteomes" id="UP000239504">
    <property type="component" value="Unassembled WGS sequence"/>
</dbReference>
<dbReference type="Pfam" id="PF24696">
    <property type="entry name" value="UGSC"/>
    <property type="match status" value="1"/>
</dbReference>
<proteinExistence type="predicted"/>